<comment type="caution">
    <text evidence="1">The sequence shown here is derived from an EMBL/GenBank/DDBJ whole genome shotgun (WGS) entry which is preliminary data.</text>
</comment>
<name>A0A4R5KXT5_9BACL</name>
<accession>A0A4R5KXT5</accession>
<gene>
    <name evidence="1" type="ORF">E1757_04440</name>
</gene>
<sequence>MLSKGLEDQLVERFPWTADTAIFVDAGWYQLIWNMFEELEPFRVNLEVREINEKYGAMIIDYREKEECPTEVTTIIRKYVLLSDKTCEVCGADGRIRVLKGWQTAYCDPCFKSAQDEHLKRLAELKARDIENFNGLCFTCSSTGTLRELGNEVRRGYCDPCYEKHLLDQEFLNFRGGLFWKDQEQLRQEILQRFSWAEVKNDNGNGKGYLAPFFCNKGWFLLIWRMLSEIEELFKEKNLPIDVHINEVSEKYGEMRVWVSSDIIPDLVQGIVDKYEKLSRETCKECGEKGSNQNVKSAPYCEPHLISELNRMV</sequence>
<keyword evidence="2" id="KW-1185">Reference proteome</keyword>
<dbReference type="RefSeq" id="WP_133225574.1">
    <property type="nucleotide sequence ID" value="NZ_SMRT01000001.1"/>
</dbReference>
<evidence type="ECO:0000313" key="1">
    <source>
        <dbReference type="EMBL" id="TDG00864.1"/>
    </source>
</evidence>
<protein>
    <submittedName>
        <fullName evidence="1">Uncharacterized protein</fullName>
    </submittedName>
</protein>
<dbReference type="Proteomes" id="UP000295636">
    <property type="component" value="Unassembled WGS sequence"/>
</dbReference>
<proteinExistence type="predicted"/>
<dbReference type="AlphaFoldDB" id="A0A4R5KXT5"/>
<organism evidence="1 2">
    <name type="scientific">Paenibacillus piri</name>
    <dbReference type="NCBI Taxonomy" id="2547395"/>
    <lineage>
        <taxon>Bacteria</taxon>
        <taxon>Bacillati</taxon>
        <taxon>Bacillota</taxon>
        <taxon>Bacilli</taxon>
        <taxon>Bacillales</taxon>
        <taxon>Paenibacillaceae</taxon>
        <taxon>Paenibacillus</taxon>
    </lineage>
</organism>
<dbReference type="EMBL" id="SMRT01000001">
    <property type="protein sequence ID" value="TDG00864.1"/>
    <property type="molecule type" value="Genomic_DNA"/>
</dbReference>
<reference evidence="1 2" key="1">
    <citation type="submission" date="2019-03" db="EMBL/GenBank/DDBJ databases">
        <title>This is whole genome sequence of Paenibacillus sp MS74 strain.</title>
        <authorList>
            <person name="Trinh H.N."/>
        </authorList>
    </citation>
    <scope>NUCLEOTIDE SEQUENCE [LARGE SCALE GENOMIC DNA]</scope>
    <source>
        <strain evidence="1 2">MS74</strain>
    </source>
</reference>
<dbReference type="OrthoDB" id="531614at2"/>
<evidence type="ECO:0000313" key="2">
    <source>
        <dbReference type="Proteomes" id="UP000295636"/>
    </source>
</evidence>